<reference evidence="1 2" key="2">
    <citation type="journal article" date="2022" name="Mol. Ecol. Resour.">
        <title>The genomes of chicory, endive, great burdock and yacon provide insights into Asteraceae paleo-polyploidization history and plant inulin production.</title>
        <authorList>
            <person name="Fan W."/>
            <person name="Wang S."/>
            <person name="Wang H."/>
            <person name="Wang A."/>
            <person name="Jiang F."/>
            <person name="Liu H."/>
            <person name="Zhao H."/>
            <person name="Xu D."/>
            <person name="Zhang Y."/>
        </authorList>
    </citation>
    <scope>NUCLEOTIDE SEQUENCE [LARGE SCALE GENOMIC DNA]</scope>
    <source>
        <strain evidence="2">cv. Niubang</strain>
    </source>
</reference>
<dbReference type="EMBL" id="CM042060">
    <property type="protein sequence ID" value="KAI3677852.1"/>
    <property type="molecule type" value="Genomic_DNA"/>
</dbReference>
<evidence type="ECO:0000313" key="1">
    <source>
        <dbReference type="EMBL" id="KAI3677852.1"/>
    </source>
</evidence>
<protein>
    <submittedName>
        <fullName evidence="1">Uncharacterized protein</fullName>
    </submittedName>
</protein>
<accession>A0ACB8Y253</accession>
<organism evidence="1 2">
    <name type="scientific">Arctium lappa</name>
    <name type="common">Greater burdock</name>
    <name type="synonym">Lappa major</name>
    <dbReference type="NCBI Taxonomy" id="4217"/>
    <lineage>
        <taxon>Eukaryota</taxon>
        <taxon>Viridiplantae</taxon>
        <taxon>Streptophyta</taxon>
        <taxon>Embryophyta</taxon>
        <taxon>Tracheophyta</taxon>
        <taxon>Spermatophyta</taxon>
        <taxon>Magnoliopsida</taxon>
        <taxon>eudicotyledons</taxon>
        <taxon>Gunneridae</taxon>
        <taxon>Pentapetalae</taxon>
        <taxon>asterids</taxon>
        <taxon>campanulids</taxon>
        <taxon>Asterales</taxon>
        <taxon>Asteraceae</taxon>
        <taxon>Carduoideae</taxon>
        <taxon>Cardueae</taxon>
        <taxon>Arctiinae</taxon>
        <taxon>Arctium</taxon>
    </lineage>
</organism>
<name>A0ACB8Y253_ARCLA</name>
<keyword evidence="2" id="KW-1185">Reference proteome</keyword>
<reference evidence="2" key="1">
    <citation type="journal article" date="2022" name="Mol. Ecol. Resour.">
        <title>The genomes of chicory, endive, great burdock and yacon provide insights into Asteraceae palaeo-polyploidization history and plant inulin production.</title>
        <authorList>
            <person name="Fan W."/>
            <person name="Wang S."/>
            <person name="Wang H."/>
            <person name="Wang A."/>
            <person name="Jiang F."/>
            <person name="Liu H."/>
            <person name="Zhao H."/>
            <person name="Xu D."/>
            <person name="Zhang Y."/>
        </authorList>
    </citation>
    <scope>NUCLEOTIDE SEQUENCE [LARGE SCALE GENOMIC DNA]</scope>
    <source>
        <strain evidence="2">cv. Niubang</strain>
    </source>
</reference>
<gene>
    <name evidence="1" type="ORF">L6452_37123</name>
</gene>
<evidence type="ECO:0000313" key="2">
    <source>
        <dbReference type="Proteomes" id="UP001055879"/>
    </source>
</evidence>
<sequence length="118" mass="13142">MTREVAIIIPSSSQISKLDFADPLYLHLAFNPNFHILIYRGSSHLSPLPKRQLRLRDAVFLYEAGTPLNRSSSGSGFAAIEPIIDCGFVIHLSFYLVLCSSSSQPSKSITFSHRISQF</sequence>
<proteinExistence type="predicted"/>
<dbReference type="Proteomes" id="UP001055879">
    <property type="component" value="Linkage Group LG14"/>
</dbReference>
<comment type="caution">
    <text evidence="1">The sequence shown here is derived from an EMBL/GenBank/DDBJ whole genome shotgun (WGS) entry which is preliminary data.</text>
</comment>